<evidence type="ECO:0000313" key="3">
    <source>
        <dbReference type="Proteomes" id="UP000324222"/>
    </source>
</evidence>
<sequence>MGGRQPCDDGGKAGATTCRSHLMLPEPCSCSVPVWRLTVTLALSPPLSVLPLSPHLIVGGEGTKSAKSTMILAGQCFSLWEEHRCQYYHAIFRHIKDMTPDTVLIINLAFADLFYSAISLPFMFTTYYRLSRTVSRRDYSRTVNE</sequence>
<gene>
    <name evidence="2" type="ORF">E2C01_051212</name>
</gene>
<keyword evidence="3" id="KW-1185">Reference proteome</keyword>
<organism evidence="2 3">
    <name type="scientific">Portunus trituberculatus</name>
    <name type="common">Swimming crab</name>
    <name type="synonym">Neptunus trituberculatus</name>
    <dbReference type="NCBI Taxonomy" id="210409"/>
    <lineage>
        <taxon>Eukaryota</taxon>
        <taxon>Metazoa</taxon>
        <taxon>Ecdysozoa</taxon>
        <taxon>Arthropoda</taxon>
        <taxon>Crustacea</taxon>
        <taxon>Multicrustacea</taxon>
        <taxon>Malacostraca</taxon>
        <taxon>Eumalacostraca</taxon>
        <taxon>Eucarida</taxon>
        <taxon>Decapoda</taxon>
        <taxon>Pleocyemata</taxon>
        <taxon>Brachyura</taxon>
        <taxon>Eubrachyura</taxon>
        <taxon>Portunoidea</taxon>
        <taxon>Portunidae</taxon>
        <taxon>Portuninae</taxon>
        <taxon>Portunus</taxon>
    </lineage>
</organism>
<evidence type="ECO:0000313" key="2">
    <source>
        <dbReference type="EMBL" id="MPC57235.1"/>
    </source>
</evidence>
<keyword evidence="1" id="KW-0472">Membrane</keyword>
<name>A0A5B7GIJ7_PORTR</name>
<dbReference type="AlphaFoldDB" id="A0A5B7GIJ7"/>
<dbReference type="EMBL" id="VSRR010014617">
    <property type="protein sequence ID" value="MPC57235.1"/>
    <property type="molecule type" value="Genomic_DNA"/>
</dbReference>
<proteinExistence type="predicted"/>
<comment type="caution">
    <text evidence="2">The sequence shown here is derived from an EMBL/GenBank/DDBJ whole genome shotgun (WGS) entry which is preliminary data.</text>
</comment>
<protein>
    <submittedName>
        <fullName evidence="2">Uncharacterized protein</fullName>
    </submittedName>
</protein>
<dbReference type="Proteomes" id="UP000324222">
    <property type="component" value="Unassembled WGS sequence"/>
</dbReference>
<accession>A0A5B7GIJ7</accession>
<feature type="transmembrane region" description="Helical" evidence="1">
    <location>
        <begin position="104"/>
        <end position="128"/>
    </location>
</feature>
<dbReference type="OrthoDB" id="9881476at2759"/>
<keyword evidence="1" id="KW-1133">Transmembrane helix</keyword>
<reference evidence="2 3" key="1">
    <citation type="submission" date="2019-05" db="EMBL/GenBank/DDBJ databases">
        <title>Another draft genome of Portunus trituberculatus and its Hox gene families provides insights of decapod evolution.</title>
        <authorList>
            <person name="Jeong J.-H."/>
            <person name="Song I."/>
            <person name="Kim S."/>
            <person name="Choi T."/>
            <person name="Kim D."/>
            <person name="Ryu S."/>
            <person name="Kim W."/>
        </authorList>
    </citation>
    <scope>NUCLEOTIDE SEQUENCE [LARGE SCALE GENOMIC DNA]</scope>
    <source>
        <tissue evidence="2">Muscle</tissue>
    </source>
</reference>
<evidence type="ECO:0000256" key="1">
    <source>
        <dbReference type="SAM" id="Phobius"/>
    </source>
</evidence>
<keyword evidence="1" id="KW-0812">Transmembrane</keyword>